<dbReference type="InterPro" id="IPR002104">
    <property type="entry name" value="Integrase_catalytic"/>
</dbReference>
<dbReference type="CDD" id="cd01189">
    <property type="entry name" value="INT_ICEBs1_C_like"/>
    <property type="match status" value="1"/>
</dbReference>
<keyword evidence="2" id="KW-0229">DNA integration</keyword>
<feature type="domain" description="Core-binding (CB)" evidence="7">
    <location>
        <begin position="68"/>
        <end position="149"/>
    </location>
</feature>
<dbReference type="InterPro" id="IPR011010">
    <property type="entry name" value="DNA_brk_join_enz"/>
</dbReference>
<keyword evidence="4" id="KW-0233">DNA recombination</keyword>
<evidence type="ECO:0000256" key="3">
    <source>
        <dbReference type="ARBA" id="ARBA00023125"/>
    </source>
</evidence>
<dbReference type="SUPFAM" id="SSF56349">
    <property type="entry name" value="DNA breaking-rejoining enzymes"/>
    <property type="match status" value="1"/>
</dbReference>
<evidence type="ECO:0000259" key="6">
    <source>
        <dbReference type="PROSITE" id="PS51898"/>
    </source>
</evidence>
<dbReference type="Proteomes" id="UP000430466">
    <property type="component" value="Unassembled WGS sequence"/>
</dbReference>
<dbReference type="PANTHER" id="PTHR30629">
    <property type="entry name" value="PROPHAGE INTEGRASE"/>
    <property type="match status" value="1"/>
</dbReference>
<protein>
    <submittedName>
        <fullName evidence="8">Tyrosine-type recombinase/integrase</fullName>
    </submittedName>
</protein>
<gene>
    <name evidence="8" type="ORF">GDZ32_03940</name>
</gene>
<organism evidence="8 9">
    <name type="scientific">Lactobacillus helveticus</name>
    <name type="common">Lactobacillus suntoryeus</name>
    <dbReference type="NCBI Taxonomy" id="1587"/>
    <lineage>
        <taxon>Bacteria</taxon>
        <taxon>Bacillati</taxon>
        <taxon>Bacillota</taxon>
        <taxon>Bacilli</taxon>
        <taxon>Lactobacillales</taxon>
        <taxon>Lactobacillaceae</taxon>
        <taxon>Lactobacillus</taxon>
    </lineage>
</organism>
<sequence>MASIKKRGKTWYVRFSKRETRWDPENQKNVSVLKQKSKGGFKTKAEAQQYGVKMEAASISGVDVTKNPVFADYMQKWFETYKKFNCSPATRTKYNYEINLVRHYFGDLTIKDITRTKYQEFINFTAKKHAPVTVKKLNGSVRACVNSAIIDGLISADFTKQVQVHGNEDRELAVTYLNVDEIKRLTQTTINELDINTPSRHMILTAIFTGARLGEISGLQWNDIDFTNNIIDINKSWSWQRKKIGPTKNKSSIRKIKVNDFLLERLNDLKANKCKFIFGNPIENDLPPTSATVNSTLRSLLKDANINKDIHFHSLRHIHVAYLIKKHVDIVAISQRLGHSNVATTLKYYAYLIDELKKSEDNKIISDLNELSK</sequence>
<dbReference type="PROSITE" id="PS51898">
    <property type="entry name" value="TYR_RECOMBINASE"/>
    <property type="match status" value="1"/>
</dbReference>
<dbReference type="GO" id="GO:0003677">
    <property type="term" value="F:DNA binding"/>
    <property type="evidence" value="ECO:0007669"/>
    <property type="project" value="UniProtKB-UniRule"/>
</dbReference>
<comment type="similarity">
    <text evidence="1">Belongs to the 'phage' integrase family.</text>
</comment>
<dbReference type="Pfam" id="PF14659">
    <property type="entry name" value="Phage_int_SAM_3"/>
    <property type="match status" value="1"/>
</dbReference>
<dbReference type="PANTHER" id="PTHR30629:SF2">
    <property type="entry name" value="PROPHAGE INTEGRASE INTS-RELATED"/>
    <property type="match status" value="1"/>
</dbReference>
<name>A0A6A7K0X8_LACHE</name>
<dbReference type="InterPro" id="IPR050808">
    <property type="entry name" value="Phage_Integrase"/>
</dbReference>
<dbReference type="InterPro" id="IPR010998">
    <property type="entry name" value="Integrase_recombinase_N"/>
</dbReference>
<dbReference type="Pfam" id="PF00589">
    <property type="entry name" value="Phage_integrase"/>
    <property type="match status" value="1"/>
</dbReference>
<comment type="caution">
    <text evidence="8">The sequence shown here is derived from an EMBL/GenBank/DDBJ whole genome shotgun (WGS) entry which is preliminary data.</text>
</comment>
<dbReference type="GO" id="GO:0006310">
    <property type="term" value="P:DNA recombination"/>
    <property type="evidence" value="ECO:0007669"/>
    <property type="project" value="UniProtKB-KW"/>
</dbReference>
<dbReference type="PROSITE" id="PS51900">
    <property type="entry name" value="CB"/>
    <property type="match status" value="1"/>
</dbReference>
<dbReference type="Gene3D" id="1.10.150.130">
    <property type="match status" value="1"/>
</dbReference>
<dbReference type="EMBL" id="WHOE01000024">
    <property type="protein sequence ID" value="MPW14168.1"/>
    <property type="molecule type" value="Genomic_DNA"/>
</dbReference>
<dbReference type="InterPro" id="IPR004107">
    <property type="entry name" value="Integrase_SAM-like_N"/>
</dbReference>
<proteinExistence type="inferred from homology"/>
<dbReference type="GO" id="GO:0015074">
    <property type="term" value="P:DNA integration"/>
    <property type="evidence" value="ECO:0007669"/>
    <property type="project" value="UniProtKB-KW"/>
</dbReference>
<evidence type="ECO:0000256" key="4">
    <source>
        <dbReference type="ARBA" id="ARBA00023172"/>
    </source>
</evidence>
<evidence type="ECO:0000256" key="1">
    <source>
        <dbReference type="ARBA" id="ARBA00008857"/>
    </source>
</evidence>
<dbReference type="RefSeq" id="WP_152723719.1">
    <property type="nucleotide sequence ID" value="NZ_WHOE01000024.1"/>
</dbReference>
<evidence type="ECO:0000259" key="7">
    <source>
        <dbReference type="PROSITE" id="PS51900"/>
    </source>
</evidence>
<evidence type="ECO:0000256" key="5">
    <source>
        <dbReference type="PROSITE-ProRule" id="PRU01248"/>
    </source>
</evidence>
<accession>A0A6A7K0X8</accession>
<evidence type="ECO:0000313" key="9">
    <source>
        <dbReference type="Proteomes" id="UP000430466"/>
    </source>
</evidence>
<dbReference type="AlphaFoldDB" id="A0A6A7K0X8"/>
<dbReference type="InterPro" id="IPR044068">
    <property type="entry name" value="CB"/>
</dbReference>
<dbReference type="Gene3D" id="1.10.443.10">
    <property type="entry name" value="Intergrase catalytic core"/>
    <property type="match status" value="1"/>
</dbReference>
<feature type="domain" description="Tyr recombinase" evidence="6">
    <location>
        <begin position="172"/>
        <end position="362"/>
    </location>
</feature>
<keyword evidence="3 5" id="KW-0238">DNA-binding</keyword>
<evidence type="ECO:0000313" key="8">
    <source>
        <dbReference type="EMBL" id="MPW14168.1"/>
    </source>
</evidence>
<dbReference type="InterPro" id="IPR013762">
    <property type="entry name" value="Integrase-like_cat_sf"/>
</dbReference>
<evidence type="ECO:0000256" key="2">
    <source>
        <dbReference type="ARBA" id="ARBA00022908"/>
    </source>
</evidence>
<reference evidence="8 9" key="1">
    <citation type="submission" date="2019-10" db="EMBL/GenBank/DDBJ databases">
        <title>Draft genome sequences of Lactobacillus strains.</title>
        <authorList>
            <person name="Cho G.-S."/>
            <person name="Fagbemigun O."/>
            <person name="Brinks E."/>
            <person name="Franz C.M.A.P."/>
        </authorList>
    </citation>
    <scope>NUCLEOTIDE SEQUENCE [LARGE SCALE GENOMIC DNA]</scope>
    <source>
        <strain evidence="8 9">313</strain>
    </source>
</reference>